<organism evidence="1 2">
    <name type="scientific">Solimonas terrae</name>
    <dbReference type="NCBI Taxonomy" id="1396819"/>
    <lineage>
        <taxon>Bacteria</taxon>
        <taxon>Pseudomonadati</taxon>
        <taxon>Pseudomonadota</taxon>
        <taxon>Gammaproteobacteria</taxon>
        <taxon>Nevskiales</taxon>
        <taxon>Nevskiaceae</taxon>
        <taxon>Solimonas</taxon>
    </lineage>
</organism>
<dbReference type="RefSeq" id="WP_166252012.1">
    <property type="nucleotide sequence ID" value="NZ_JAAMOW010000002.1"/>
</dbReference>
<comment type="caution">
    <text evidence="1">The sequence shown here is derived from an EMBL/GenBank/DDBJ whole genome shotgun (WGS) entry which is preliminary data.</text>
</comment>
<dbReference type="SUPFAM" id="SSF56300">
    <property type="entry name" value="Metallo-dependent phosphatases"/>
    <property type="match status" value="1"/>
</dbReference>
<dbReference type="EMBL" id="JAAMOW010000002">
    <property type="protein sequence ID" value="NGY03861.1"/>
    <property type="molecule type" value="Genomic_DNA"/>
</dbReference>
<dbReference type="InterPro" id="IPR029052">
    <property type="entry name" value="Metallo-depent_PP-like"/>
</dbReference>
<evidence type="ECO:0000313" key="1">
    <source>
        <dbReference type="EMBL" id="NGY03861.1"/>
    </source>
</evidence>
<evidence type="ECO:0000313" key="2">
    <source>
        <dbReference type="Proteomes" id="UP000472676"/>
    </source>
</evidence>
<dbReference type="AlphaFoldDB" id="A0A6M2BNS7"/>
<reference evidence="1 2" key="1">
    <citation type="journal article" date="2014" name="Int. J. Syst. Evol. Microbiol.">
        <title>Solimonas terrae sp. nov., isolated from soil.</title>
        <authorList>
            <person name="Kim S.J."/>
            <person name="Moon J.Y."/>
            <person name="Weon H.Y."/>
            <person name="Ahn J.H."/>
            <person name="Chen W.M."/>
            <person name="Kwon S.W."/>
        </authorList>
    </citation>
    <scope>NUCLEOTIDE SEQUENCE [LARGE SCALE GENOMIC DNA]</scope>
    <source>
        <strain evidence="1 2">KIS83-12</strain>
    </source>
</reference>
<keyword evidence="2" id="KW-1185">Reference proteome</keyword>
<dbReference type="Proteomes" id="UP000472676">
    <property type="component" value="Unassembled WGS sequence"/>
</dbReference>
<sequence>MKFSLLSDIHGNLPVLIAAPDDFEPMARLAEQNGRGDRAMALRTGTLGNAACPR</sequence>
<name>A0A6M2BNS7_9GAMM</name>
<accession>A0A6M2BNS7</accession>
<evidence type="ECO:0008006" key="3">
    <source>
        <dbReference type="Google" id="ProtNLM"/>
    </source>
</evidence>
<proteinExistence type="predicted"/>
<gene>
    <name evidence="1" type="ORF">G7Y85_03725</name>
</gene>
<protein>
    <recommendedName>
        <fullName evidence="3">Metallophosphoesterase family protein</fullName>
    </recommendedName>
</protein>